<evidence type="ECO:0000313" key="3">
    <source>
        <dbReference type="EMBL" id="MQP10425.1"/>
    </source>
</evidence>
<feature type="signal peptide" evidence="1">
    <location>
        <begin position="1"/>
        <end position="29"/>
    </location>
</feature>
<dbReference type="Gene3D" id="3.60.21.10">
    <property type="match status" value="1"/>
</dbReference>
<dbReference type="EMBL" id="VZAD01000004">
    <property type="protein sequence ID" value="MQP10425.1"/>
    <property type="molecule type" value="Genomic_DNA"/>
</dbReference>
<keyword evidence="1" id="KW-0732">Signal</keyword>
<dbReference type="OrthoDB" id="7550081at2"/>
<evidence type="ECO:0000259" key="2">
    <source>
        <dbReference type="Pfam" id="PF00149"/>
    </source>
</evidence>
<dbReference type="AlphaFoldDB" id="A0A6A7W7J8"/>
<organism evidence="3 4">
    <name type="scientific">Segatella copri</name>
    <dbReference type="NCBI Taxonomy" id="165179"/>
    <lineage>
        <taxon>Bacteria</taxon>
        <taxon>Pseudomonadati</taxon>
        <taxon>Bacteroidota</taxon>
        <taxon>Bacteroidia</taxon>
        <taxon>Bacteroidales</taxon>
        <taxon>Prevotellaceae</taxon>
        <taxon>Segatella</taxon>
    </lineage>
</organism>
<reference evidence="3 4" key="1">
    <citation type="submission" date="2019-09" db="EMBL/GenBank/DDBJ databases">
        <title>Distinct polysaccharide growth profiles of human intestinal Prevotella copri isolates.</title>
        <authorList>
            <person name="Fehlner-Peach H."/>
            <person name="Magnabosco C."/>
            <person name="Raghavan V."/>
            <person name="Scher J.U."/>
            <person name="Tett A."/>
            <person name="Cox L.M."/>
            <person name="Gottsegen C."/>
            <person name="Watters A."/>
            <person name="Wiltshire- Gordon J.D."/>
            <person name="Segata N."/>
            <person name="Bonneau R."/>
            <person name="Littman D.R."/>
        </authorList>
    </citation>
    <scope>NUCLEOTIDE SEQUENCE [LARGE SCALE GENOMIC DNA]</scope>
    <source>
        <strain evidence="4">iAQ1173</strain>
    </source>
</reference>
<protein>
    <submittedName>
        <fullName evidence="3">Metallophosphatase</fullName>
    </submittedName>
</protein>
<dbReference type="PANTHER" id="PTHR46546:SF4">
    <property type="entry name" value="SHEWANELLA-LIKE PROTEIN PHOSPHATASE 1"/>
    <property type="match status" value="1"/>
</dbReference>
<feature type="domain" description="Calcineurin-like phosphoesterase" evidence="2">
    <location>
        <begin position="105"/>
        <end position="325"/>
    </location>
</feature>
<dbReference type="PANTHER" id="PTHR46546">
    <property type="entry name" value="SHEWANELLA-LIKE PROTEIN PHOSPHATASE 1"/>
    <property type="match status" value="1"/>
</dbReference>
<name>A0A6A7W7J8_9BACT</name>
<dbReference type="SUPFAM" id="SSF56300">
    <property type="entry name" value="Metallo-dependent phosphatases"/>
    <property type="match status" value="1"/>
</dbReference>
<dbReference type="Pfam" id="PF00149">
    <property type="entry name" value="Metallophos"/>
    <property type="match status" value="1"/>
</dbReference>
<dbReference type="GO" id="GO:0016787">
    <property type="term" value="F:hydrolase activity"/>
    <property type="evidence" value="ECO:0007669"/>
    <property type="project" value="InterPro"/>
</dbReference>
<proteinExistence type="predicted"/>
<dbReference type="InterPro" id="IPR029052">
    <property type="entry name" value="Metallo-depent_PP-like"/>
</dbReference>
<evidence type="ECO:0000313" key="4">
    <source>
        <dbReference type="Proteomes" id="UP000384372"/>
    </source>
</evidence>
<gene>
    <name evidence="3" type="ORF">F7D20_00230</name>
</gene>
<accession>A0A6A7W7J8</accession>
<keyword evidence="4" id="KW-1185">Reference proteome</keyword>
<sequence>MNKSNKFLLVMMMVMLTMFSITISAKEHADDKKLSCDGPYVVYQTDGSVRVISVTENGEVKDTVYAVLPKDFTLHVADHEGKYPFSVRLHPIARQPWKQSQARKTFVMSDPHGRLNLVVSLLKANGIIDSQLRWAYGDNQLVVIGDIFDRGYDVPQIFWLFYKLEAEAAEYGGRVSVLLGNHEPMELAGDMRYAKPKYKMLADTLGISYRHLFGSNTELGRWLATRNAMQVIGRNLFVHAGISKEFYDRNLSIPVVNDTISSVLFMKSKQRKAHSEFCKFLYGNRGPIWYRGLVLKTKKWSPLSSDSLDMVLQRYDVDRIYVGHTIFKDIKRFYKGKVIAVNVDNLDNYNHQRGRAVLIDEDKVYVVGDKGIKRKL</sequence>
<dbReference type="InterPro" id="IPR004843">
    <property type="entry name" value="Calcineurin-like_PHP"/>
</dbReference>
<feature type="chain" id="PRO_5025560963" evidence="1">
    <location>
        <begin position="30"/>
        <end position="376"/>
    </location>
</feature>
<evidence type="ECO:0000256" key="1">
    <source>
        <dbReference type="SAM" id="SignalP"/>
    </source>
</evidence>
<comment type="caution">
    <text evidence="3">The sequence shown here is derived from an EMBL/GenBank/DDBJ whole genome shotgun (WGS) entry which is preliminary data.</text>
</comment>
<dbReference type="Proteomes" id="UP000384372">
    <property type="component" value="Unassembled WGS sequence"/>
</dbReference>